<gene>
    <name evidence="2" type="ORF">QR680_001026</name>
</gene>
<comment type="caution">
    <text evidence="2">The sequence shown here is derived from an EMBL/GenBank/DDBJ whole genome shotgun (WGS) entry which is preliminary data.</text>
</comment>
<keyword evidence="1" id="KW-0812">Transmembrane</keyword>
<reference evidence="2" key="1">
    <citation type="submission" date="2023-06" db="EMBL/GenBank/DDBJ databases">
        <title>Genomic analysis of the entomopathogenic nematode Steinernema hermaphroditum.</title>
        <authorList>
            <person name="Schwarz E.M."/>
            <person name="Heppert J.K."/>
            <person name="Baniya A."/>
            <person name="Schwartz H.T."/>
            <person name="Tan C.-H."/>
            <person name="Antoshechkin I."/>
            <person name="Sternberg P.W."/>
            <person name="Goodrich-Blair H."/>
            <person name="Dillman A.R."/>
        </authorList>
    </citation>
    <scope>NUCLEOTIDE SEQUENCE</scope>
    <source>
        <strain evidence="2">PS9179</strain>
        <tissue evidence="2">Whole animal</tissue>
    </source>
</reference>
<proteinExistence type="predicted"/>
<sequence>MTFSGQEEREQVGSTFFYGITFPTLVLENFKLPEALQMRASFEVTLTVAGFSLLSLKVFLRNLLVIFGDMCATAWTVMVTLYGIAAASSSFNLTSAGESSPIFLDDDLPFDNANSIERVLNLLSDEDDITNGTQLASLKVEPVEHTPKARHNESNVESIPKSIGFNGSTKLRDEVAVKRVTLGNDDLTLKLIDESVVLIINGTNDSELLEYRDGEVAPNSTIPHFTPSTQTNRARFLLPTTFLSSLICIYHFS</sequence>
<dbReference type="Proteomes" id="UP001175271">
    <property type="component" value="Unassembled WGS sequence"/>
</dbReference>
<protein>
    <submittedName>
        <fullName evidence="2">Uncharacterized protein</fullName>
    </submittedName>
</protein>
<evidence type="ECO:0000313" key="3">
    <source>
        <dbReference type="Proteomes" id="UP001175271"/>
    </source>
</evidence>
<dbReference type="EMBL" id="JAUCMV010000005">
    <property type="protein sequence ID" value="KAK0394949.1"/>
    <property type="molecule type" value="Genomic_DNA"/>
</dbReference>
<evidence type="ECO:0000256" key="1">
    <source>
        <dbReference type="SAM" id="Phobius"/>
    </source>
</evidence>
<dbReference type="AlphaFoldDB" id="A0AA39GXH7"/>
<keyword evidence="1" id="KW-0472">Membrane</keyword>
<accession>A0AA39GXH7</accession>
<feature type="transmembrane region" description="Helical" evidence="1">
    <location>
        <begin position="66"/>
        <end position="85"/>
    </location>
</feature>
<name>A0AA39GXH7_9BILA</name>
<keyword evidence="3" id="KW-1185">Reference proteome</keyword>
<evidence type="ECO:0000313" key="2">
    <source>
        <dbReference type="EMBL" id="KAK0394949.1"/>
    </source>
</evidence>
<organism evidence="2 3">
    <name type="scientific">Steinernema hermaphroditum</name>
    <dbReference type="NCBI Taxonomy" id="289476"/>
    <lineage>
        <taxon>Eukaryota</taxon>
        <taxon>Metazoa</taxon>
        <taxon>Ecdysozoa</taxon>
        <taxon>Nematoda</taxon>
        <taxon>Chromadorea</taxon>
        <taxon>Rhabditida</taxon>
        <taxon>Tylenchina</taxon>
        <taxon>Panagrolaimomorpha</taxon>
        <taxon>Strongyloidoidea</taxon>
        <taxon>Steinernematidae</taxon>
        <taxon>Steinernema</taxon>
    </lineage>
</organism>
<keyword evidence="1" id="KW-1133">Transmembrane helix</keyword>